<evidence type="ECO:0000256" key="6">
    <source>
        <dbReference type="SAM" id="MobiDB-lite"/>
    </source>
</evidence>
<reference evidence="11" key="4">
    <citation type="journal article" date="2022" name="Res Sq">
        <title>Comparative Genomics Reveals Insights into the Divergent Evolution of Astigmatic Mites and Household Pest Adaptations.</title>
        <authorList>
            <person name="Xiong Q."/>
            <person name="Wan A.T.-Y."/>
            <person name="Liu X.-Y."/>
            <person name="Fung C.S.-H."/>
            <person name="Xiao X."/>
            <person name="Malainual N."/>
            <person name="Hou J."/>
            <person name="Wang L."/>
            <person name="Wang M."/>
            <person name="Yang K."/>
            <person name="Cui Y."/>
            <person name="Leung E."/>
            <person name="Nong W."/>
            <person name="Shin S.-K."/>
            <person name="Au S."/>
            <person name="Jeong K.Y."/>
            <person name="Chew F.T."/>
            <person name="Hui J."/>
            <person name="Leung T.F."/>
            <person name="Tungtrongchitr A."/>
            <person name="Zhong N."/>
            <person name="Liu Z."/>
            <person name="Tsui S."/>
        </authorList>
    </citation>
    <scope>NUCLEOTIDE SEQUENCE</scope>
    <source>
        <strain evidence="11">Derf</strain>
        <tissue evidence="11">Whole organism</tissue>
    </source>
</reference>
<gene>
    <name evidence="11" type="ORF">DERF_000120</name>
    <name evidence="10" type="ORF">HUG17_7991</name>
</gene>
<keyword evidence="2" id="KW-0758">Storage protein</keyword>
<sequence>MKTLLGLLFTSGLLVSAVWSSISPIRLAPGQSYIYSYSGRLISGIAQFDSDAALMEIKSDIVLQAEQQGSHIAMQMTNIRIGKHNGPVSEKLFGHVVVDHQPQKEYEEQLSRPIRFYWDNGQIKAFEADGNEQEWSINIKKSILSLFNINLVPKRVVTGQQLVQKVNNVFGIQQQHLNDERLVVYPVYEDGTNGVCETVYQVISAKDKWTTANGEQDEEESIQVFNVTKTRNYNNCLTRPSLESTNTDYRGAPVICHEGKSYPLINGYYPSLSEEHQLGGCQQHQDQTSQDGSAVNLYNYVKYNISSSKQTTRIDSVYGQGKTVYETKGKQLVIISEQNATLMDIVSTAKLGAIRQIRSILLHQELSYRIPETETQLDIPYYHLFGQVDKQELKELIPGLLASVSSDIEATLNEPSKNTMQKVVQLANAMAVLDAEHFEELFETVAKQGRSHRATAHERMNRKLFLDLLCYAGTTDAALFIKKLYEQDRVTTTEVKEMIESVPQNLFLVDAKVVEEYLNMFLSEKVQQQRHLASSTGIALGKLINQATIKRQQIKGDIHDEQSIRRQQHAQAELKRNTIRVRRSAPWHQHFRHDLLEQNEVSQVMQVLAKALKTCTTFHQKVTLIETLAHTGTAEALAILAPYVRDEILNEEMPGYPVENDNEISQERNFIRQVCIYALTHIAPANTPQVRALMLPIFQNKNEPYEVRIAAFTVLLGCNPGKYVLERISTEMHHETNRQVKSFVISSLETIANFTEPSTRQLAEDVRFALGFAPKDEYGMYYSKMVGESYYDESKQYGMNIMAEWVSSNVSKIPRSGYLAVRETDGPTQEIPIEVGYNVKGLDSIIERLTSSNGIINDVLQSFSSYGKDRRLLKRKAGSAQETLQALKEKLDLTVRTEEEPKATVFFKLFEQTSYYAFDRQYVQQLLDSAEDSIKDIIGQLSKGQQYHYIKLVLPKQLYKVVSSEIGLPIVVTQRYPTIVSVKINEAKVEFVNRQQSEQEQDRSSSESSTSSGSSSFPQGVNFTAQIEPSIHHSSYYFIFALTPINTEAIGAHISRESRVAVPVDLSVSYWHPTKQLSWSITPKVPQEIYHHQTEAKTFINKAKIAGSPEREWLSETSTTIRTQPIPFKYEKQYGKQELGIGLNVKVTTESANRFSQPWYKSETAEKYGYLAGLIELWNNDEMTPCSVHLMLDADEQNPVTGLEMAIRYKKLNLAERLESEENYDNDEYQQENDNQEYFARNRQQMLWNKRNQNEKIGKWSTSKEMKQSIKNMIQKWNKVASGSEYSVSDKTDIEAHCVEVKAQTQSAKATSFAAKFLLAHTYDLKNYWTNVRAVAKSLETESETKESQKNVCFDSYVAFPKQPSEFYYEPIANQEMKASIKAQLNFGHDCQTGSRVQISGHMETGEEKVISERDLESTQETRGPAQKDWFYQQCQIDRADGKTASSACQRALVEDSYFKQLTLDIEYDDIPDEVFNLTNKLATAAKVAYYSHLDENQMVENEAGKMKVTVQYSTRFANAPMVNVDFKTHKQNVCFEKVYTPYFRPVSALYSTVQVYKNLLTAYESTGRCSMMEDYIRTFDNVSIELPDSTCQYLLAKDCSSSERFSILARQLDTEAKTKEATIYVDGKEIVLTPPTSENSAQIRVDGEVKELTVSKALVMSDKKMTIYVRETSSPTSSPMVVLEHQQHDFSVVYDGKNIEVKVGQQYKGETCGICGDNNHESDNEFTGPDTCQYQNSEDFINSYGMAGQHCQRSPRTKGVKICAKKEATINKYVSPGYRSLARMIGEYKAQQKTNRMSQIERRSQQEEMARAQQKLLEQALARQHQQQKNAATESETKSIKDEIQRYRTIAIRHGDRYCFSMQPVLACIEGKSRPTEMRPQLLQFHCLPTQSVSAQRLVEQSQYRVLEIFGKKPAELALTLQVPVACQKA</sequence>
<dbReference type="SMART" id="SM01169">
    <property type="entry name" value="DUF1943"/>
    <property type="match status" value="1"/>
</dbReference>
<evidence type="ECO:0000259" key="8">
    <source>
        <dbReference type="PROSITE" id="PS51211"/>
    </source>
</evidence>
<reference evidence="11" key="1">
    <citation type="submission" date="2013-05" db="EMBL/GenBank/DDBJ databases">
        <authorList>
            <person name="Yim A.K.Y."/>
            <person name="Chan T.F."/>
            <person name="Ji K.M."/>
            <person name="Liu X.Y."/>
            <person name="Zhou J.W."/>
            <person name="Li R.Q."/>
            <person name="Yang K.Y."/>
            <person name="Li J."/>
            <person name="Li M."/>
            <person name="Law P.T.W."/>
            <person name="Wu Y.L."/>
            <person name="Cai Z.L."/>
            <person name="Qin H."/>
            <person name="Bao Y."/>
            <person name="Leung R.K.K."/>
            <person name="Ng P.K.S."/>
            <person name="Zou J."/>
            <person name="Zhong X.J."/>
            <person name="Ran P.X."/>
            <person name="Zhong N.S."/>
            <person name="Liu Z.G."/>
            <person name="Tsui S.K.W."/>
        </authorList>
    </citation>
    <scope>NUCLEOTIDE SEQUENCE</scope>
    <source>
        <strain evidence="11">Derf</strain>
        <tissue evidence="11">Whole organism</tissue>
    </source>
</reference>
<dbReference type="OrthoDB" id="160294at2759"/>
<evidence type="ECO:0000259" key="9">
    <source>
        <dbReference type="PROSITE" id="PS51233"/>
    </source>
</evidence>
<dbReference type="Gene3D" id="2.30.230.10">
    <property type="entry name" value="Lipovitellin, beta-sheet shell regions, chain A"/>
    <property type="match status" value="1"/>
</dbReference>
<protein>
    <submittedName>
        <fullName evidence="10">Vitellogenin-like protein</fullName>
    </submittedName>
</protein>
<dbReference type="EMBL" id="ASGP02000001">
    <property type="protein sequence ID" value="KAH9526001.1"/>
    <property type="molecule type" value="Genomic_DNA"/>
</dbReference>
<dbReference type="InterPro" id="IPR001846">
    <property type="entry name" value="VWF_type-D"/>
</dbReference>
<feature type="chain" id="PRO_5038277010" evidence="7">
    <location>
        <begin position="21"/>
        <end position="1931"/>
    </location>
</feature>
<dbReference type="Gene3D" id="1.25.10.20">
    <property type="entry name" value="Vitellinogen, superhelical"/>
    <property type="match status" value="1"/>
</dbReference>
<feature type="domain" description="Vitellogenin" evidence="8">
    <location>
        <begin position="27"/>
        <end position="817"/>
    </location>
</feature>
<organism evidence="11 12">
    <name type="scientific">Dermatophagoides farinae</name>
    <name type="common">American house dust mite</name>
    <dbReference type="NCBI Taxonomy" id="6954"/>
    <lineage>
        <taxon>Eukaryota</taxon>
        <taxon>Metazoa</taxon>
        <taxon>Ecdysozoa</taxon>
        <taxon>Arthropoda</taxon>
        <taxon>Chelicerata</taxon>
        <taxon>Arachnida</taxon>
        <taxon>Acari</taxon>
        <taxon>Acariformes</taxon>
        <taxon>Sarcoptiformes</taxon>
        <taxon>Astigmata</taxon>
        <taxon>Psoroptidia</taxon>
        <taxon>Analgoidea</taxon>
        <taxon>Pyroglyphidae</taxon>
        <taxon>Dermatophagoidinae</taxon>
        <taxon>Dermatophagoides</taxon>
    </lineage>
</organism>
<evidence type="ECO:0000256" key="4">
    <source>
        <dbReference type="ARBA" id="ARBA00023180"/>
    </source>
</evidence>
<keyword evidence="4" id="KW-0325">Glycoprotein</keyword>
<dbReference type="GO" id="GO:0005319">
    <property type="term" value="F:lipid transporter activity"/>
    <property type="evidence" value="ECO:0007669"/>
    <property type="project" value="InterPro"/>
</dbReference>
<dbReference type="InterPro" id="IPR011030">
    <property type="entry name" value="Lipovitellin_superhlx_dom"/>
</dbReference>
<evidence type="ECO:0000313" key="12">
    <source>
        <dbReference type="Proteomes" id="UP000790347"/>
    </source>
</evidence>
<dbReference type="Pfam" id="PF09172">
    <property type="entry name" value="Vit_open_b-sht"/>
    <property type="match status" value="1"/>
</dbReference>
<keyword evidence="3" id="KW-1015">Disulfide bond</keyword>
<dbReference type="InterPro" id="IPR050733">
    <property type="entry name" value="Vitellogenin/Apolipophorin"/>
</dbReference>
<reference evidence="10" key="2">
    <citation type="submission" date="2020-06" db="EMBL/GenBank/DDBJ databases">
        <authorList>
            <person name="Ji K."/>
            <person name="Li J."/>
        </authorList>
    </citation>
    <scope>NUCLEOTIDE SEQUENCE</scope>
    <source>
        <strain evidence="10">JKM2019</strain>
        <tissue evidence="10">Whole body</tissue>
    </source>
</reference>
<dbReference type="SUPFAM" id="SSF48431">
    <property type="entry name" value="Lipovitellin-phosvitin complex, superhelical domain"/>
    <property type="match status" value="1"/>
</dbReference>
<evidence type="ECO:0000313" key="11">
    <source>
        <dbReference type="EMBL" id="KAH9526001.1"/>
    </source>
</evidence>
<evidence type="ECO:0000256" key="1">
    <source>
        <dbReference type="ARBA" id="ARBA00022729"/>
    </source>
</evidence>
<dbReference type="InterPro" id="IPR015255">
    <property type="entry name" value="Vitellinogen_open_b-sht"/>
</dbReference>
<dbReference type="EMBL" id="SDOV01000005">
    <property type="protein sequence ID" value="KAH7640524.1"/>
    <property type="molecule type" value="Genomic_DNA"/>
</dbReference>
<dbReference type="Gene3D" id="2.20.80.10">
    <property type="entry name" value="Lipovitellin-phosvitin complex, chain A, domain 4"/>
    <property type="match status" value="1"/>
</dbReference>
<feature type="domain" description="VWFD" evidence="9">
    <location>
        <begin position="1568"/>
        <end position="1753"/>
    </location>
</feature>
<evidence type="ECO:0000256" key="2">
    <source>
        <dbReference type="ARBA" id="ARBA00022761"/>
    </source>
</evidence>
<proteinExistence type="predicted"/>
<keyword evidence="12" id="KW-1185">Reference proteome</keyword>
<keyword evidence="1 7" id="KW-0732">Signal</keyword>
<feature type="region of interest" description="Disordered" evidence="6">
    <location>
        <begin position="993"/>
        <end position="1018"/>
    </location>
</feature>
<comment type="caution">
    <text evidence="5">Lacks conserved residue(s) required for the propagation of feature annotation.</text>
</comment>
<dbReference type="SUPFAM" id="SSF56968">
    <property type="entry name" value="Lipovitellin-phosvitin complex, beta-sheet shell regions"/>
    <property type="match status" value="2"/>
</dbReference>
<dbReference type="SMART" id="SM00216">
    <property type="entry name" value="VWD"/>
    <property type="match status" value="1"/>
</dbReference>
<dbReference type="InterPro" id="IPR001747">
    <property type="entry name" value="Vitellogenin_N"/>
</dbReference>
<dbReference type="InterPro" id="IPR015816">
    <property type="entry name" value="Vitellinogen_b-sht_N"/>
</dbReference>
<reference evidence="10" key="3">
    <citation type="journal article" date="2021" name="World Allergy Organ. J.">
        <title>Chromosome-level assembly of Dermatophagoides farinae genome and transcriptome reveals two novel allergens Der f 37 and Der f 39.</title>
        <authorList>
            <person name="Chen J."/>
            <person name="Cai Z."/>
            <person name="Fan D."/>
            <person name="Hu J."/>
            <person name="Hou Y."/>
            <person name="He Y."/>
            <person name="Zhang Z."/>
            <person name="Zhao Z."/>
            <person name="Gao P."/>
            <person name="Hu W."/>
            <person name="Sun J."/>
            <person name="Li J."/>
            <person name="Ji K."/>
        </authorList>
    </citation>
    <scope>NUCLEOTIDE SEQUENCE</scope>
    <source>
        <strain evidence="10">JKM2019</strain>
    </source>
</reference>
<accession>A0A922L7D5</accession>
<evidence type="ECO:0000256" key="7">
    <source>
        <dbReference type="SAM" id="SignalP"/>
    </source>
</evidence>
<dbReference type="InterPro" id="IPR015819">
    <property type="entry name" value="Lipid_transp_b-sht_shell"/>
</dbReference>
<comment type="caution">
    <text evidence="11">The sequence shown here is derived from an EMBL/GenBank/DDBJ whole genome shotgun (WGS) entry which is preliminary data.</text>
</comment>
<dbReference type="SMART" id="SM00638">
    <property type="entry name" value="LPD_N"/>
    <property type="match status" value="1"/>
</dbReference>
<dbReference type="PROSITE" id="PS51211">
    <property type="entry name" value="VITELLOGENIN"/>
    <property type="match status" value="1"/>
</dbReference>
<feature type="compositionally biased region" description="Low complexity" evidence="6">
    <location>
        <begin position="1006"/>
        <end position="1016"/>
    </location>
</feature>
<evidence type="ECO:0000256" key="5">
    <source>
        <dbReference type="PROSITE-ProRule" id="PRU00557"/>
    </source>
</evidence>
<dbReference type="PROSITE" id="PS51233">
    <property type="entry name" value="VWFD"/>
    <property type="match status" value="1"/>
</dbReference>
<feature type="signal peptide" evidence="7">
    <location>
        <begin position="1"/>
        <end position="20"/>
    </location>
</feature>
<dbReference type="Proteomes" id="UP000828236">
    <property type="component" value="Unassembled WGS sequence"/>
</dbReference>
<dbReference type="PANTHER" id="PTHR23345:SF15">
    <property type="entry name" value="VITELLOGENIN 1-RELATED"/>
    <property type="match status" value="1"/>
</dbReference>
<dbReference type="Proteomes" id="UP000790347">
    <property type="component" value="Unassembled WGS sequence"/>
</dbReference>
<dbReference type="PANTHER" id="PTHR23345">
    <property type="entry name" value="VITELLOGENIN-RELATED"/>
    <property type="match status" value="1"/>
</dbReference>
<evidence type="ECO:0000256" key="3">
    <source>
        <dbReference type="ARBA" id="ARBA00023157"/>
    </source>
</evidence>
<dbReference type="Pfam" id="PF00094">
    <property type="entry name" value="VWD"/>
    <property type="match status" value="1"/>
</dbReference>
<dbReference type="Pfam" id="PF01347">
    <property type="entry name" value="Vitellogenin_N"/>
    <property type="match status" value="2"/>
</dbReference>
<name>A0A922L7D5_DERFA</name>
<evidence type="ECO:0000313" key="10">
    <source>
        <dbReference type="EMBL" id="KAH7640524.1"/>
    </source>
</evidence>
<dbReference type="GO" id="GO:0045735">
    <property type="term" value="F:nutrient reservoir activity"/>
    <property type="evidence" value="ECO:0007669"/>
    <property type="project" value="UniProtKB-KW"/>
</dbReference>